<proteinExistence type="predicted"/>
<accession>K9WLS3</accession>
<dbReference type="GO" id="GO:0046872">
    <property type="term" value="F:metal ion binding"/>
    <property type="evidence" value="ECO:0007669"/>
    <property type="project" value="UniProtKB-KW"/>
</dbReference>
<dbReference type="Gene3D" id="3.40.30.10">
    <property type="entry name" value="Glutaredoxin"/>
    <property type="match status" value="1"/>
</dbReference>
<dbReference type="PANTHER" id="PTHR43578">
    <property type="entry name" value="NADH-QUINONE OXIDOREDUCTASE SUBUNIT F"/>
    <property type="match status" value="1"/>
</dbReference>
<keyword evidence="3" id="KW-0411">Iron-sulfur</keyword>
<dbReference type="SUPFAM" id="SSF52833">
    <property type="entry name" value="Thioredoxin-like"/>
    <property type="match status" value="1"/>
</dbReference>
<sequence>MIRLIKEGKVSPFYLEGRFIGFVGDVEEKPKRIRVATAEGERYIKLSKELRYSMRGVLQPGDWVEIFGELKLKDKTGELKLKASRLKVTAPALKGLVKEDTEEPGALATRGKKAQNSSTNSSQNLNHKPSTPAPKGKACVMVCQKSSCRKRGADKVCQALTESLHDHGLEDQVAIKGTGCMKQCKQGPCVVVMPDKSRYTGLAPQEIPKLVEKHFAAKLKPEGSKPELSPVS</sequence>
<organism evidence="5 6">
    <name type="scientific">Allocoleopsis franciscana PCC 7113</name>
    <dbReference type="NCBI Taxonomy" id="1173027"/>
    <lineage>
        <taxon>Bacteria</taxon>
        <taxon>Bacillati</taxon>
        <taxon>Cyanobacteriota</taxon>
        <taxon>Cyanophyceae</taxon>
        <taxon>Coleofasciculales</taxon>
        <taxon>Coleofasciculaceae</taxon>
        <taxon>Allocoleopsis</taxon>
        <taxon>Allocoleopsis franciscana</taxon>
    </lineage>
</organism>
<gene>
    <name evidence="5" type="ORF">Mic7113_5476</name>
</gene>
<evidence type="ECO:0000313" key="5">
    <source>
        <dbReference type="EMBL" id="AFZ21113.1"/>
    </source>
</evidence>
<feature type="region of interest" description="Disordered" evidence="4">
    <location>
        <begin position="99"/>
        <end position="136"/>
    </location>
</feature>
<evidence type="ECO:0000256" key="3">
    <source>
        <dbReference type="ARBA" id="ARBA00023014"/>
    </source>
</evidence>
<keyword evidence="1" id="KW-0479">Metal-binding</keyword>
<evidence type="ECO:0000256" key="1">
    <source>
        <dbReference type="ARBA" id="ARBA00022723"/>
    </source>
</evidence>
<evidence type="ECO:0000313" key="6">
    <source>
        <dbReference type="Proteomes" id="UP000010471"/>
    </source>
</evidence>
<dbReference type="STRING" id="1173027.Mic7113_5476"/>
<dbReference type="HOGENOM" id="CLU_097183_0_0_3"/>
<evidence type="ECO:0000256" key="2">
    <source>
        <dbReference type="ARBA" id="ARBA00023004"/>
    </source>
</evidence>
<feature type="compositionally biased region" description="Low complexity" evidence="4">
    <location>
        <begin position="115"/>
        <end position="126"/>
    </location>
</feature>
<dbReference type="InterPro" id="IPR036249">
    <property type="entry name" value="Thioredoxin-like_sf"/>
</dbReference>
<evidence type="ECO:0000256" key="4">
    <source>
        <dbReference type="SAM" id="MobiDB-lite"/>
    </source>
</evidence>
<keyword evidence="2" id="KW-0408">Iron</keyword>
<protein>
    <submittedName>
        <fullName evidence="5">NADH:ubiquinone oxidoreductase 24 kD subunit</fullName>
    </submittedName>
</protein>
<dbReference type="EMBL" id="CP003630">
    <property type="protein sequence ID" value="AFZ21113.1"/>
    <property type="molecule type" value="Genomic_DNA"/>
</dbReference>
<reference evidence="5 6" key="1">
    <citation type="submission" date="2012-06" db="EMBL/GenBank/DDBJ databases">
        <title>Finished chromosome of genome of Microcoleus sp. PCC 7113.</title>
        <authorList>
            <consortium name="US DOE Joint Genome Institute"/>
            <person name="Gugger M."/>
            <person name="Coursin T."/>
            <person name="Rippka R."/>
            <person name="Tandeau De Marsac N."/>
            <person name="Huntemann M."/>
            <person name="Wei C.-L."/>
            <person name="Han J."/>
            <person name="Detter J.C."/>
            <person name="Han C."/>
            <person name="Tapia R."/>
            <person name="Chen A."/>
            <person name="Kyrpides N."/>
            <person name="Mavromatis K."/>
            <person name="Markowitz V."/>
            <person name="Szeto E."/>
            <person name="Ivanova N."/>
            <person name="Pagani I."/>
            <person name="Pati A."/>
            <person name="Goodwin L."/>
            <person name="Nordberg H.P."/>
            <person name="Cantor M.N."/>
            <person name="Hua S.X."/>
            <person name="Woyke T."/>
            <person name="Kerfeld C.A."/>
        </authorList>
    </citation>
    <scope>NUCLEOTIDE SEQUENCE [LARGE SCALE GENOMIC DNA]</scope>
    <source>
        <strain evidence="5 6">PCC 7113</strain>
    </source>
</reference>
<dbReference type="PANTHER" id="PTHR43578:SF3">
    <property type="entry name" value="NADH-QUINONE OXIDOREDUCTASE SUBUNIT F"/>
    <property type="match status" value="1"/>
</dbReference>
<dbReference type="KEGG" id="mic:Mic7113_5476"/>
<dbReference type="Pfam" id="PF01257">
    <property type="entry name" value="2Fe-2S_thioredx"/>
    <property type="match status" value="1"/>
</dbReference>
<dbReference type="Proteomes" id="UP000010471">
    <property type="component" value="Chromosome"/>
</dbReference>
<dbReference type="GO" id="GO:0051536">
    <property type="term" value="F:iron-sulfur cluster binding"/>
    <property type="evidence" value="ECO:0007669"/>
    <property type="project" value="UniProtKB-KW"/>
</dbReference>
<dbReference type="eggNOG" id="COG3411">
    <property type="taxonomic scope" value="Bacteria"/>
</dbReference>
<dbReference type="CDD" id="cd02980">
    <property type="entry name" value="TRX_Fd_family"/>
    <property type="match status" value="1"/>
</dbReference>
<dbReference type="OrthoDB" id="465045at2"/>
<dbReference type="AlphaFoldDB" id="K9WLS3"/>
<keyword evidence="5" id="KW-0830">Ubiquinone</keyword>
<name>K9WLS3_9CYAN</name>
<keyword evidence="6" id="KW-1185">Reference proteome</keyword>
<dbReference type="RefSeq" id="WP_015185246.1">
    <property type="nucleotide sequence ID" value="NC_019738.1"/>
</dbReference>